<dbReference type="AlphaFoldDB" id="A0A238J1R1"/>
<dbReference type="EC" id="2.4.1.289" evidence="4"/>
<evidence type="ECO:0000259" key="2">
    <source>
        <dbReference type="Pfam" id="PF00535"/>
    </source>
</evidence>
<dbReference type="PANTHER" id="PTHR43179:SF7">
    <property type="entry name" value="RHAMNOSYLTRANSFERASE WBBL"/>
    <property type="match status" value="1"/>
</dbReference>
<accession>A0A238J1R1</accession>
<dbReference type="InterPro" id="IPR029044">
    <property type="entry name" value="Nucleotide-diphossugar_trans"/>
</dbReference>
<feature type="domain" description="Galactosyltransferase C-terminal" evidence="3">
    <location>
        <begin position="176"/>
        <end position="221"/>
    </location>
</feature>
<dbReference type="EMBL" id="FXXQ01000007">
    <property type="protein sequence ID" value="SMX24263.1"/>
    <property type="molecule type" value="Genomic_DNA"/>
</dbReference>
<keyword evidence="5" id="KW-1185">Reference proteome</keyword>
<evidence type="ECO:0000259" key="3">
    <source>
        <dbReference type="Pfam" id="PF02709"/>
    </source>
</evidence>
<dbReference type="Pfam" id="PF02709">
    <property type="entry name" value="Glyco_transf_7C"/>
    <property type="match status" value="1"/>
</dbReference>
<gene>
    <name evidence="4" type="primary">wbbL_1</name>
    <name evidence="4" type="ORF">BOA8489_02386</name>
</gene>
<dbReference type="Proteomes" id="UP000201838">
    <property type="component" value="Unassembled WGS sequence"/>
</dbReference>
<dbReference type="Gene3D" id="3.90.550.10">
    <property type="entry name" value="Spore Coat Polysaccharide Biosynthesis Protein SpsA, Chain A"/>
    <property type="match status" value="1"/>
</dbReference>
<dbReference type="RefSeq" id="WP_093974216.1">
    <property type="nucleotide sequence ID" value="NZ_FXXQ01000007.1"/>
</dbReference>
<dbReference type="PANTHER" id="PTHR43179">
    <property type="entry name" value="RHAMNOSYLTRANSFERASE WBBL"/>
    <property type="match status" value="1"/>
</dbReference>
<sequence length="313" mass="35158">MNTSDLSIVVISHNTRDMTLACLKSVYAETKTPFELIVVDNDSQDGSADAIAKDFPDVTLISEKINHGFAPAHSIALRHASAPWLLLLNPDTVVLDSALDKLFAHAQATPEAGIWGGRTLFADGTLNPSSCWGKMTPLSLIARLFFLTNLFPKSEILNSEEIGRWPRDTARSVDIVTGCLFLIRRKDWDRLNGFDPAFKMYGEEADLCLRAQENGFRPRITPTAEIIHHGGASDTIRAEKMVRLMRAKMEIVKRHFSLLGRPIGLICLALWPLSRGIVWSILAVLGYPGAKQKAQIWMEIWRRRSEWKFGYNR</sequence>
<name>A0A238J1R1_9RHOB</name>
<organism evidence="4 5">
    <name type="scientific">Boseongicola aestuarii</name>
    <dbReference type="NCBI Taxonomy" id="1470561"/>
    <lineage>
        <taxon>Bacteria</taxon>
        <taxon>Pseudomonadati</taxon>
        <taxon>Pseudomonadota</taxon>
        <taxon>Alphaproteobacteria</taxon>
        <taxon>Rhodobacterales</taxon>
        <taxon>Paracoccaceae</taxon>
        <taxon>Boseongicola</taxon>
    </lineage>
</organism>
<evidence type="ECO:0000313" key="4">
    <source>
        <dbReference type="EMBL" id="SMX24263.1"/>
    </source>
</evidence>
<protein>
    <submittedName>
        <fullName evidence="4">N-acetylglucosaminyl-diphospho-decaprenol L-rhamnosyltransferase</fullName>
        <ecNumber evidence="4">2.4.1.289</ecNumber>
    </submittedName>
</protein>
<dbReference type="InterPro" id="IPR027791">
    <property type="entry name" value="Galactosyl_T_C"/>
</dbReference>
<evidence type="ECO:0000256" key="1">
    <source>
        <dbReference type="ARBA" id="ARBA00022679"/>
    </source>
</evidence>
<proteinExistence type="predicted"/>
<dbReference type="CDD" id="cd04186">
    <property type="entry name" value="GT_2_like_c"/>
    <property type="match status" value="1"/>
</dbReference>
<evidence type="ECO:0000313" key="5">
    <source>
        <dbReference type="Proteomes" id="UP000201838"/>
    </source>
</evidence>
<dbReference type="OrthoDB" id="9771846at2"/>
<keyword evidence="1 4" id="KW-0808">Transferase</keyword>
<dbReference type="Pfam" id="PF00535">
    <property type="entry name" value="Glycos_transf_2"/>
    <property type="match status" value="1"/>
</dbReference>
<keyword evidence="4" id="KW-0328">Glycosyltransferase</keyword>
<reference evidence="4 5" key="1">
    <citation type="submission" date="2017-05" db="EMBL/GenBank/DDBJ databases">
        <authorList>
            <person name="Song R."/>
            <person name="Chenine A.L."/>
            <person name="Ruprecht R.M."/>
        </authorList>
    </citation>
    <scope>NUCLEOTIDE SEQUENCE [LARGE SCALE GENOMIC DNA]</scope>
    <source>
        <strain evidence="4 5">CECT 8489</strain>
    </source>
</reference>
<dbReference type="SUPFAM" id="SSF53448">
    <property type="entry name" value="Nucleotide-diphospho-sugar transferases"/>
    <property type="match status" value="1"/>
</dbReference>
<dbReference type="InterPro" id="IPR001173">
    <property type="entry name" value="Glyco_trans_2-like"/>
</dbReference>
<feature type="domain" description="Glycosyltransferase 2-like" evidence="2">
    <location>
        <begin position="7"/>
        <end position="130"/>
    </location>
</feature>
<dbReference type="GO" id="GO:0102096">
    <property type="term" value="F:decaprenyl-N-acetyl-alpha-D-glucosaminyl-pyrophosphate:dTDP-alpha-L-rhamnose rhamnosyltransferase activity"/>
    <property type="evidence" value="ECO:0007669"/>
    <property type="project" value="UniProtKB-EC"/>
</dbReference>